<feature type="transmembrane region" description="Helical" evidence="1">
    <location>
        <begin position="369"/>
        <end position="388"/>
    </location>
</feature>
<dbReference type="Proteomes" id="UP001237823">
    <property type="component" value="Unassembled WGS sequence"/>
</dbReference>
<evidence type="ECO:0000256" key="1">
    <source>
        <dbReference type="SAM" id="Phobius"/>
    </source>
</evidence>
<evidence type="ECO:0000313" key="2">
    <source>
        <dbReference type="EMBL" id="MDM7883908.1"/>
    </source>
</evidence>
<feature type="transmembrane region" description="Helical" evidence="1">
    <location>
        <begin position="85"/>
        <end position="108"/>
    </location>
</feature>
<feature type="transmembrane region" description="Helical" evidence="1">
    <location>
        <begin position="115"/>
        <end position="133"/>
    </location>
</feature>
<comment type="caution">
    <text evidence="2">The sequence shown here is derived from an EMBL/GenBank/DDBJ whole genome shotgun (WGS) entry which is preliminary data.</text>
</comment>
<proteinExistence type="predicted"/>
<feature type="transmembrane region" description="Helical" evidence="1">
    <location>
        <begin position="340"/>
        <end position="360"/>
    </location>
</feature>
<evidence type="ECO:0000313" key="3">
    <source>
        <dbReference type="Proteomes" id="UP001237823"/>
    </source>
</evidence>
<feature type="transmembrane region" description="Helical" evidence="1">
    <location>
        <begin position="266"/>
        <end position="290"/>
    </location>
</feature>
<name>A0ABT7T2W2_9MICO</name>
<organism evidence="2 3">
    <name type="scientific">Curtobacterium citri</name>
    <dbReference type="NCBI Taxonomy" id="3055139"/>
    <lineage>
        <taxon>Bacteria</taxon>
        <taxon>Bacillati</taxon>
        <taxon>Actinomycetota</taxon>
        <taxon>Actinomycetes</taxon>
        <taxon>Micrococcales</taxon>
        <taxon>Microbacteriaceae</taxon>
        <taxon>Curtobacterium</taxon>
    </lineage>
</organism>
<keyword evidence="3" id="KW-1185">Reference proteome</keyword>
<keyword evidence="1" id="KW-1133">Transmembrane helix</keyword>
<keyword evidence="1" id="KW-0472">Membrane</keyword>
<dbReference type="RefSeq" id="WP_289457517.1">
    <property type="nucleotide sequence ID" value="NZ_JAUCML010000001.1"/>
</dbReference>
<feature type="transmembrane region" description="Helical" evidence="1">
    <location>
        <begin position="139"/>
        <end position="155"/>
    </location>
</feature>
<feature type="transmembrane region" description="Helical" evidence="1">
    <location>
        <begin position="162"/>
        <end position="193"/>
    </location>
</feature>
<gene>
    <name evidence="2" type="ORF">QUG92_02210</name>
</gene>
<keyword evidence="1" id="KW-0812">Transmembrane</keyword>
<protein>
    <submittedName>
        <fullName evidence="2">Uncharacterized protein</fullName>
    </submittedName>
</protein>
<accession>A0ABT7T2W2</accession>
<reference evidence="2 3" key="1">
    <citation type="submission" date="2023-06" db="EMBL/GenBank/DDBJ databases">
        <authorList>
            <person name="Feng G."/>
            <person name="Li J."/>
            <person name="Zhu H."/>
        </authorList>
    </citation>
    <scope>NUCLEOTIDE SEQUENCE [LARGE SCALE GENOMIC DNA]</scope>
    <source>
        <strain evidence="2 3">RHCKG23</strain>
    </source>
</reference>
<sequence>MRALRSVGSRAATALVVAVLAGTLAWYRLGPVARGTAWAEDAGVFLRERLRYGFEDTLLRPYAGYLHVVPRLVVDVAVSRPVEQYALTVSALSCAAVGLVAAGVFLLARAVVPAWPLRIVLAAVPVVVPVVPYEVSGNAANLHWFALVLAPWLLAHRARSWWSAVVVAVVATAVVLTEPQALLFTPLLVLAWWRAPGSPGWSVLRALPVTVATVAAGAAQVLTATTSVRESRPGGPAVADVVVGYLLQPLAGSWDRRLGVVGHAVVAHGWVVLVAPTVALVLVGTAAVLVGSWRARALVVALGLGSVVVWTAALVANASADGHWTDLDVAGLQSQTPSRYAAASAVLLVSSAVLAAAVLVQRTGGAGRLVGAAVGWCVVTAVVAAAVGNVAPAASVRAGGPEWEPQVSARVGLCRAEPDLVLDVLAQPWDAAVPCWLVLSGRGSSGTPGR</sequence>
<feature type="transmembrane region" description="Helical" evidence="1">
    <location>
        <begin position="297"/>
        <end position="320"/>
    </location>
</feature>
<dbReference type="EMBL" id="JAUCML010000001">
    <property type="protein sequence ID" value="MDM7883908.1"/>
    <property type="molecule type" value="Genomic_DNA"/>
</dbReference>